<gene>
    <name evidence="2" type="ORF">K505DRAFT_356032</name>
</gene>
<feature type="compositionally biased region" description="Basic and acidic residues" evidence="1">
    <location>
        <begin position="440"/>
        <end position="456"/>
    </location>
</feature>
<feature type="region of interest" description="Disordered" evidence="1">
    <location>
        <begin position="270"/>
        <end position="293"/>
    </location>
</feature>
<feature type="region of interest" description="Disordered" evidence="1">
    <location>
        <begin position="333"/>
        <end position="613"/>
    </location>
</feature>
<dbReference type="EMBL" id="MU001753">
    <property type="protein sequence ID" value="KAF2800124.1"/>
    <property type="molecule type" value="Genomic_DNA"/>
</dbReference>
<feature type="compositionally biased region" description="Low complexity" evidence="1">
    <location>
        <begin position="875"/>
        <end position="884"/>
    </location>
</feature>
<feature type="region of interest" description="Disordered" evidence="1">
    <location>
        <begin position="650"/>
        <end position="949"/>
    </location>
</feature>
<dbReference type="Proteomes" id="UP000799757">
    <property type="component" value="Unassembled WGS sequence"/>
</dbReference>
<organism evidence="2 3">
    <name type="scientific">Melanomma pulvis-pyrius CBS 109.77</name>
    <dbReference type="NCBI Taxonomy" id="1314802"/>
    <lineage>
        <taxon>Eukaryota</taxon>
        <taxon>Fungi</taxon>
        <taxon>Dikarya</taxon>
        <taxon>Ascomycota</taxon>
        <taxon>Pezizomycotina</taxon>
        <taxon>Dothideomycetes</taxon>
        <taxon>Pleosporomycetidae</taxon>
        <taxon>Pleosporales</taxon>
        <taxon>Melanommataceae</taxon>
        <taxon>Melanomma</taxon>
    </lineage>
</organism>
<proteinExistence type="predicted"/>
<sequence length="1429" mass="151339">MAEQITHDVVKEALSMGGPAPVDDTATTTNNSAGAGEAPSGPTTTDLKSSDNLPSTATNATSTGAVAVDGIHASETDSGDVAKAPNAASDVQQQPDRAPTEHKEHLINGDSGNHSASEDVLSQGPGDASGGSDTDISRPGSVDHTKERAEGHMRSNSMKKPASFKSVSVTKNFLAKSVVTPPSARPGEKLATTGQSNALLQQTAKPRLVAKSGSGLGNVPRSSLSKTNGAGSGPDASKVWNKNQPVPIPPPKQFTDEELKQQYGIHLATRLQADEGGKEAKWADIDDDEDDWAPDTVQWMDGTKSTVAVVENQPPPPEEPKPVEKLETVVEAPRPAPTPVAVAQRPSSTSGTKTILKPGAHSQSGSTKTGLVLKGQPEKPTLVAKPSAATVKSPWAPLPPMEKASPLHINAPTQQPPPSRFSQRDSHGYDTMPPPPAKEIAPDDFNRSWRDDRGNRELFNSHSGRYEPVNEMRRGSVRENNFRQQPSVLQRPSHDGPAEPSAAFQTSRNSGDAPTWGRRRNSSNVSGGSGRRMSIDRRPLDIPPMPMNIQRRGSQSVNGTDPTTPGTPRLAFAQRVPLSDPHNAVSEENPSIQKASPSVSNAQPASPFGSVGSSAIHDAAAVPPSAPVQLENAVEIQNRLMREKLERARLAKQKEREAEEKEEAERKERLRKKLEAMGLSDSSKPKAKEASPSRPAEKSPPKEKAVPVPVQSPPKPPVPTSEGEVAQYGMMKVHQPHPVKKPYHADNAATKSFRGVEPAPKPSSSPVKAQTEVHQQPTPSLGQPQPQPHAQSASPFTRENEKNKKPHIEQSQAQQSDAAGSHALKSTQPPKAAWSPSLPQLPQQSARPWVSNVWGPPQTKDRALGNGTFDSGYTRGQPRPGPQQLPSQAQPVQAPTIALNAPIKPPSTQPQVPPSQPFAQQTMFTQTGNVPAQQTNAAPNPGLIAPPPAKTWSNFAAAIRHDDKSLVVKARQDMDRLGETFRPEILETYTDHQGKSQTTMHTKVGGHNPASAESTTKSKTSPPTTSPELKSKDEVAKPAIDGLAAQPAIGQSVHLQPASQAARPSRFFPRPSETTSQSSSTSSKSDSPPPPETESHPAFTGDSSHPVVKMPKPSPRVRLPPAAIAEAVAPAEAPVSMPSRTRLPLGVSAGARPLALDPEWQARFNSLLEKSPTAVPAQVAKSPSATASAVQKPGSLAIAPSSKAPLDVRENVASATVSLPNAIAKKTFVEDGSSEVITRVSAEGILLEDREFGSLPTVKFSKVPHLAANEPPAGFPTNRSNSRFQRPLATTSKPTLNVLDIDHSADNIDVIIRLLGMPAAVTKSVAKKRGSRKAPGYNSKPKRNSTPNGGPPGPSSGAGSGPGQSQRPRKPSNYQGQGSNTNANANSPRSSGGNGWSTNNRSTPAHSNNNNNNTNSPWTRRAAPAAPVH</sequence>
<feature type="compositionally biased region" description="Basic and acidic residues" evidence="1">
    <location>
        <begin position="650"/>
        <end position="668"/>
    </location>
</feature>
<dbReference type="OrthoDB" id="5416983at2759"/>
<feature type="region of interest" description="Disordered" evidence="1">
    <location>
        <begin position="1"/>
        <end position="254"/>
    </location>
</feature>
<feature type="compositionally biased region" description="Basic and acidic residues" evidence="1">
    <location>
        <begin position="141"/>
        <end position="153"/>
    </location>
</feature>
<protein>
    <submittedName>
        <fullName evidence="2">Uncharacterized protein</fullName>
    </submittedName>
</protein>
<keyword evidence="3" id="KW-1185">Reference proteome</keyword>
<feature type="compositionally biased region" description="Pro residues" evidence="1">
    <location>
        <begin position="903"/>
        <end position="916"/>
    </location>
</feature>
<evidence type="ECO:0000313" key="2">
    <source>
        <dbReference type="EMBL" id="KAF2800124.1"/>
    </source>
</evidence>
<name>A0A6A6XWH7_9PLEO</name>
<feature type="compositionally biased region" description="Polar residues" evidence="1">
    <location>
        <begin position="772"/>
        <end position="782"/>
    </location>
</feature>
<feature type="compositionally biased region" description="Polar residues" evidence="1">
    <location>
        <begin position="1372"/>
        <end position="1391"/>
    </location>
</feature>
<feature type="compositionally biased region" description="Basic and acidic residues" evidence="1">
    <location>
        <begin position="1"/>
        <end position="11"/>
    </location>
</feature>
<feature type="compositionally biased region" description="Polar residues" evidence="1">
    <location>
        <begin position="503"/>
        <end position="512"/>
    </location>
</feature>
<feature type="compositionally biased region" description="Polar residues" evidence="1">
    <location>
        <begin position="220"/>
        <end position="229"/>
    </location>
</feature>
<evidence type="ECO:0000256" key="1">
    <source>
        <dbReference type="SAM" id="MobiDB-lite"/>
    </source>
</evidence>
<feature type="region of interest" description="Disordered" evidence="1">
    <location>
        <begin position="1322"/>
        <end position="1429"/>
    </location>
</feature>
<feature type="compositionally biased region" description="Basic and acidic residues" evidence="1">
    <location>
        <begin position="464"/>
        <end position="481"/>
    </location>
</feature>
<accession>A0A6A6XWH7</accession>
<feature type="compositionally biased region" description="Low complexity" evidence="1">
    <location>
        <begin position="333"/>
        <end position="343"/>
    </location>
</feature>
<feature type="compositionally biased region" description="Polar residues" evidence="1">
    <location>
        <begin position="837"/>
        <end position="846"/>
    </location>
</feature>
<feature type="compositionally biased region" description="Low complexity" evidence="1">
    <location>
        <begin position="1069"/>
        <end position="1086"/>
    </location>
</feature>
<feature type="compositionally biased region" description="Basic and acidic residues" evidence="1">
    <location>
        <begin position="98"/>
        <end position="107"/>
    </location>
</feature>
<feature type="compositionally biased region" description="Polar residues" evidence="1">
    <location>
        <begin position="551"/>
        <end position="566"/>
    </location>
</feature>
<feature type="compositionally biased region" description="Basic and acidic residues" evidence="1">
    <location>
        <begin position="272"/>
        <end position="284"/>
    </location>
</feature>
<feature type="compositionally biased region" description="Low complexity" evidence="1">
    <location>
        <begin position="1399"/>
        <end position="1421"/>
    </location>
</feature>
<evidence type="ECO:0000313" key="3">
    <source>
        <dbReference type="Proteomes" id="UP000799757"/>
    </source>
</evidence>
<feature type="compositionally biased region" description="Polar residues" evidence="1">
    <location>
        <begin position="41"/>
        <end position="64"/>
    </location>
</feature>
<reference evidence="2" key="1">
    <citation type="journal article" date="2020" name="Stud. Mycol.">
        <title>101 Dothideomycetes genomes: a test case for predicting lifestyles and emergence of pathogens.</title>
        <authorList>
            <person name="Haridas S."/>
            <person name="Albert R."/>
            <person name="Binder M."/>
            <person name="Bloem J."/>
            <person name="Labutti K."/>
            <person name="Salamov A."/>
            <person name="Andreopoulos B."/>
            <person name="Baker S."/>
            <person name="Barry K."/>
            <person name="Bills G."/>
            <person name="Bluhm B."/>
            <person name="Cannon C."/>
            <person name="Castanera R."/>
            <person name="Culley D."/>
            <person name="Daum C."/>
            <person name="Ezra D."/>
            <person name="Gonzalez J."/>
            <person name="Henrissat B."/>
            <person name="Kuo A."/>
            <person name="Liang C."/>
            <person name="Lipzen A."/>
            <person name="Lutzoni F."/>
            <person name="Magnuson J."/>
            <person name="Mondo S."/>
            <person name="Nolan M."/>
            <person name="Ohm R."/>
            <person name="Pangilinan J."/>
            <person name="Park H.-J."/>
            <person name="Ramirez L."/>
            <person name="Alfaro M."/>
            <person name="Sun H."/>
            <person name="Tritt A."/>
            <person name="Yoshinaga Y."/>
            <person name="Zwiers L.-H."/>
            <person name="Turgeon B."/>
            <person name="Goodwin S."/>
            <person name="Spatafora J."/>
            <person name="Crous P."/>
            <person name="Grigoriev I."/>
        </authorList>
    </citation>
    <scope>NUCLEOTIDE SEQUENCE</scope>
    <source>
        <strain evidence="2">CBS 109.77</strain>
    </source>
</reference>
<feature type="region of interest" description="Disordered" evidence="1">
    <location>
        <begin position="979"/>
        <end position="1117"/>
    </location>
</feature>
<feature type="compositionally biased region" description="Polar residues" evidence="1">
    <location>
        <begin position="192"/>
        <end position="204"/>
    </location>
</feature>
<feature type="compositionally biased region" description="Basic and acidic residues" evidence="1">
    <location>
        <begin position="683"/>
        <end position="705"/>
    </location>
</feature>
<feature type="compositionally biased region" description="Low complexity" evidence="1">
    <location>
        <begin position="1009"/>
        <end position="1028"/>
    </location>
</feature>
<feature type="compositionally biased region" description="Polar residues" evidence="1">
    <location>
        <begin position="918"/>
        <end position="938"/>
    </location>
</feature>
<feature type="compositionally biased region" description="Basic and acidic residues" evidence="1">
    <location>
        <begin position="798"/>
        <end position="808"/>
    </location>
</feature>
<feature type="compositionally biased region" description="Low complexity" evidence="1">
    <location>
        <begin position="810"/>
        <end position="823"/>
    </location>
</feature>
<feature type="compositionally biased region" description="Polar residues" evidence="1">
    <location>
        <begin position="586"/>
        <end position="604"/>
    </location>
</feature>
<feature type="compositionally biased region" description="Pro residues" evidence="1">
    <location>
        <begin position="710"/>
        <end position="719"/>
    </location>
</feature>
<feature type="compositionally biased region" description="Basic and acidic residues" evidence="1">
    <location>
        <begin position="979"/>
        <end position="994"/>
    </location>
</feature>
<feature type="compositionally biased region" description="Low complexity" evidence="1">
    <location>
        <begin position="25"/>
        <end position="38"/>
    </location>
</feature>